<gene>
    <name evidence="2" type="ORF">SAMN05421824_0416</name>
</gene>
<keyword evidence="1" id="KW-1133">Transmembrane helix</keyword>
<feature type="transmembrane region" description="Helical" evidence="1">
    <location>
        <begin position="57"/>
        <end position="74"/>
    </location>
</feature>
<feature type="transmembrane region" description="Helical" evidence="1">
    <location>
        <begin position="332"/>
        <end position="353"/>
    </location>
</feature>
<name>A0A1H9B0U3_9FLAO</name>
<reference evidence="2 3" key="1">
    <citation type="submission" date="2016-10" db="EMBL/GenBank/DDBJ databases">
        <authorList>
            <person name="de Groot N.N."/>
        </authorList>
    </citation>
    <scope>NUCLEOTIDE SEQUENCE [LARGE SCALE GENOMIC DNA]</scope>
    <source>
        <strain evidence="2 3">DSM 21035</strain>
    </source>
</reference>
<dbReference type="Proteomes" id="UP000198999">
    <property type="component" value="Unassembled WGS sequence"/>
</dbReference>
<dbReference type="AlphaFoldDB" id="A0A1H9B0U3"/>
<dbReference type="STRING" id="419940.SAMN05421824_0416"/>
<feature type="transmembrane region" description="Helical" evidence="1">
    <location>
        <begin position="31"/>
        <end position="51"/>
    </location>
</feature>
<evidence type="ECO:0000313" key="2">
    <source>
        <dbReference type="EMBL" id="SEP82632.1"/>
    </source>
</evidence>
<evidence type="ECO:0000313" key="3">
    <source>
        <dbReference type="Proteomes" id="UP000198999"/>
    </source>
</evidence>
<keyword evidence="3" id="KW-1185">Reference proteome</keyword>
<dbReference type="OrthoDB" id="1452530at2"/>
<evidence type="ECO:0000256" key="1">
    <source>
        <dbReference type="SAM" id="Phobius"/>
    </source>
</evidence>
<keyword evidence="1" id="KW-0472">Membrane</keyword>
<protein>
    <recommendedName>
        <fullName evidence="4">Chain length determinant protein</fullName>
    </recommendedName>
</protein>
<dbReference type="RefSeq" id="WP_092574746.1">
    <property type="nucleotide sequence ID" value="NZ_FOFN01000001.1"/>
</dbReference>
<proteinExistence type="predicted"/>
<accession>A0A1H9B0U3</accession>
<evidence type="ECO:0008006" key="4">
    <source>
        <dbReference type="Google" id="ProtNLM"/>
    </source>
</evidence>
<organism evidence="2 3">
    <name type="scientific">Hyunsoonleella jejuensis</name>
    <dbReference type="NCBI Taxonomy" id="419940"/>
    <lineage>
        <taxon>Bacteria</taxon>
        <taxon>Pseudomonadati</taxon>
        <taxon>Bacteroidota</taxon>
        <taxon>Flavobacteriia</taxon>
        <taxon>Flavobacteriales</taxon>
        <taxon>Flavobacteriaceae</taxon>
    </lineage>
</organism>
<sequence>MSKDLPQQPQQSEEVDLGQLFKMIGNMFDRFFKFIGNVLNRVYNIFLMLLIHLFKRLKWYLFAIVLGVVIGYFLDKSAPYLYAGNMQVETKYKSARQVYENISFLNQLASKDRDTVELAKRFGISLSEAGSILGFSIEPDIDENDKMKLFSDFRAQLDSLTKSTFTYNDYLDGLTSHSFETHQISVISTDKFIFPKLNDSLKHNLANNNSYLKEIRDVTMENFVRREKSLEIQKNVYDSLVLTYLDIRKTESQKDVSQSTGGTNLFLGDALKQQNLIVDETQLIERKLELDNEIQNTYKGRVQSKNIVNVISEFPDAGYNVDKFTDKSKIRVPILFLIITFLIFLFIGLKKYIEKEEERLLM</sequence>
<dbReference type="EMBL" id="FOFN01000001">
    <property type="protein sequence ID" value="SEP82632.1"/>
    <property type="molecule type" value="Genomic_DNA"/>
</dbReference>
<keyword evidence="1" id="KW-0812">Transmembrane</keyword>